<organism evidence="4 5">
    <name type="scientific">Wickerhamomyces ciferrii (strain ATCC 14091 / BCRC 22168 / CBS 111 / JCM 3599 / NBRC 0793 / NRRL Y-1031 F-60-10)</name>
    <name type="common">Yeast</name>
    <name type="synonym">Pichia ciferrii</name>
    <dbReference type="NCBI Taxonomy" id="1206466"/>
    <lineage>
        <taxon>Eukaryota</taxon>
        <taxon>Fungi</taxon>
        <taxon>Dikarya</taxon>
        <taxon>Ascomycota</taxon>
        <taxon>Saccharomycotina</taxon>
        <taxon>Saccharomycetes</taxon>
        <taxon>Phaffomycetales</taxon>
        <taxon>Wickerhamomycetaceae</taxon>
        <taxon>Wickerhamomyces</taxon>
    </lineage>
</organism>
<comment type="caution">
    <text evidence="4">The sequence shown here is derived from an EMBL/GenBank/DDBJ whole genome shotgun (WGS) entry which is preliminary data.</text>
</comment>
<reference evidence="4 5" key="1">
    <citation type="journal article" date="2012" name="Eukaryot. Cell">
        <title>Draft genome sequence of Wickerhamomyces ciferrii NRRL Y-1031 F-60-10.</title>
        <authorList>
            <person name="Schneider J."/>
            <person name="Andrea H."/>
            <person name="Blom J."/>
            <person name="Jaenicke S."/>
            <person name="Ruckert C."/>
            <person name="Schorsch C."/>
            <person name="Szczepanowski R."/>
            <person name="Farwick M."/>
            <person name="Goesmann A."/>
            <person name="Puhler A."/>
            <person name="Schaffer S."/>
            <person name="Tauch A."/>
            <person name="Kohler T."/>
            <person name="Brinkrolf K."/>
        </authorList>
    </citation>
    <scope>NUCLEOTIDE SEQUENCE [LARGE SCALE GENOMIC DNA]</scope>
    <source>
        <strain evidence="5">ATCC 14091 / BCRC 22168 / CBS 111 / JCM 3599 / NBRC 0793 / NRRL Y-1031 F-60-10</strain>
    </source>
</reference>
<protein>
    <submittedName>
        <fullName evidence="4">3-oxoacyl-[acyl-carrier-protein] reductase</fullName>
        <ecNumber evidence="4">1.1.1.100</ecNumber>
    </submittedName>
</protein>
<evidence type="ECO:0000313" key="4">
    <source>
        <dbReference type="EMBL" id="CCH44675.1"/>
    </source>
</evidence>
<dbReference type="HOGENOM" id="CLU_1442134_0_0_1"/>
<dbReference type="Pfam" id="PF00106">
    <property type="entry name" value="adh_short"/>
    <property type="match status" value="1"/>
</dbReference>
<evidence type="ECO:0000256" key="1">
    <source>
        <dbReference type="ARBA" id="ARBA00006484"/>
    </source>
</evidence>
<dbReference type="InterPro" id="IPR002347">
    <property type="entry name" value="SDR_fam"/>
</dbReference>
<dbReference type="GO" id="GO:0004316">
    <property type="term" value="F:3-oxoacyl-[acyl-carrier-protein] reductase (NADPH) activity"/>
    <property type="evidence" value="ECO:0007669"/>
    <property type="project" value="UniProtKB-EC"/>
</dbReference>
<comment type="similarity">
    <text evidence="1">Belongs to the short-chain dehydrogenases/reductases (SDR) family.</text>
</comment>
<keyword evidence="3" id="KW-0472">Membrane</keyword>
<keyword evidence="2 4" id="KW-0560">Oxidoreductase</keyword>
<evidence type="ECO:0000256" key="3">
    <source>
        <dbReference type="SAM" id="Phobius"/>
    </source>
</evidence>
<dbReference type="InterPro" id="IPR036291">
    <property type="entry name" value="NAD(P)-bd_dom_sf"/>
</dbReference>
<evidence type="ECO:0000256" key="2">
    <source>
        <dbReference type="ARBA" id="ARBA00023002"/>
    </source>
</evidence>
<feature type="transmembrane region" description="Helical" evidence="3">
    <location>
        <begin position="162"/>
        <end position="183"/>
    </location>
</feature>
<keyword evidence="3" id="KW-1133">Transmembrane helix</keyword>
<keyword evidence="5" id="KW-1185">Reference proteome</keyword>
<gene>
    <name evidence="4" type="ORF">BN7_4243</name>
</gene>
<dbReference type="EC" id="1.1.1.100" evidence="4"/>
<dbReference type="Proteomes" id="UP000009328">
    <property type="component" value="Unassembled WGS sequence"/>
</dbReference>
<accession>K0KHI4</accession>
<dbReference type="AlphaFoldDB" id="K0KHI4"/>
<name>K0KHI4_WICCF</name>
<dbReference type="PRINTS" id="PR00081">
    <property type="entry name" value="GDHRDH"/>
</dbReference>
<dbReference type="eggNOG" id="KOG1201">
    <property type="taxonomic scope" value="Eukaryota"/>
</dbReference>
<keyword evidence="3" id="KW-0812">Transmembrane</keyword>
<dbReference type="Gene3D" id="3.40.50.720">
    <property type="entry name" value="NAD(P)-binding Rossmann-like Domain"/>
    <property type="match status" value="1"/>
</dbReference>
<dbReference type="InParanoid" id="K0KHI4"/>
<sequence>MHTALAIKAYIYRKTLYTNWLISYLSDSIIGIVLEKHRDVVLVTGGTQGLGRQIVLEFLKRGVQRIVVFDIKEPAEKHRLDGVYYYQCDVSDKNEVLEMSEKVKSQIGIVTVVINNAGITSGKSFIDLSLEEIEKIIQVNLMSNFYINKAFLPDMLDLKRGYIITVASVLGYMSPSNLGMYFLKFYFR</sequence>
<dbReference type="PANTHER" id="PTHR24322">
    <property type="entry name" value="PKSB"/>
    <property type="match status" value="1"/>
</dbReference>
<dbReference type="STRING" id="1206466.K0KHI4"/>
<dbReference type="PANTHER" id="PTHR24322:SF736">
    <property type="entry name" value="RETINOL DEHYDROGENASE 10"/>
    <property type="match status" value="1"/>
</dbReference>
<dbReference type="EMBL" id="CAIF01000151">
    <property type="protein sequence ID" value="CCH44675.1"/>
    <property type="molecule type" value="Genomic_DNA"/>
</dbReference>
<proteinExistence type="inferred from homology"/>
<dbReference type="SUPFAM" id="SSF51735">
    <property type="entry name" value="NAD(P)-binding Rossmann-fold domains"/>
    <property type="match status" value="1"/>
</dbReference>
<evidence type="ECO:0000313" key="5">
    <source>
        <dbReference type="Proteomes" id="UP000009328"/>
    </source>
</evidence>